<reference evidence="18 19" key="1">
    <citation type="submission" date="2017-10" db="EMBL/GenBank/DDBJ databases">
        <title>Development of genomic resources for the powdery mildew, Erysiphe pulchra.</title>
        <authorList>
            <person name="Wadl P.A."/>
            <person name="Mack B.M."/>
            <person name="Moore G."/>
            <person name="Beltz S.B."/>
        </authorList>
    </citation>
    <scope>NUCLEOTIDE SEQUENCE [LARGE SCALE GENOMIC DNA]</scope>
    <source>
        <strain evidence="18">Cflorida</strain>
    </source>
</reference>
<dbReference type="GO" id="GO:0004722">
    <property type="term" value="F:protein serine/threonine phosphatase activity"/>
    <property type="evidence" value="ECO:0007669"/>
    <property type="project" value="UniProtKB-EC"/>
</dbReference>
<dbReference type="FunFam" id="3.60.21.10:FF:000039">
    <property type="entry name" value="Serine/threonine-protein phosphatase"/>
    <property type="match status" value="1"/>
</dbReference>
<dbReference type="PANTHER" id="PTHR45668">
    <property type="entry name" value="SERINE/THREONINE-PROTEIN PHOSPHATASE 5-RELATED"/>
    <property type="match status" value="1"/>
</dbReference>
<dbReference type="AlphaFoldDB" id="A0A2S4PKG8"/>
<dbReference type="Gene3D" id="3.60.21.10">
    <property type="match status" value="1"/>
</dbReference>
<comment type="subcellular location">
    <subcellularLocation>
        <location evidence="3">Nucleus</location>
    </subcellularLocation>
</comment>
<comment type="function">
    <text evidence="13">Protein phosphatase that specifically binds to and dephosphorylates the molecular chaperone Hsp90. Dephosphorylation positively regulates the Hsp90 chaperone machinery.</text>
</comment>
<evidence type="ECO:0000259" key="17">
    <source>
        <dbReference type="PROSITE" id="PS00125"/>
    </source>
</evidence>
<dbReference type="InterPro" id="IPR019734">
    <property type="entry name" value="TPR_rpt"/>
</dbReference>
<dbReference type="PIRSF" id="PIRSF033096">
    <property type="entry name" value="PPPtase_5"/>
    <property type="match status" value="1"/>
</dbReference>
<dbReference type="InterPro" id="IPR011990">
    <property type="entry name" value="TPR-like_helical_dom_sf"/>
</dbReference>
<dbReference type="InterPro" id="IPR041753">
    <property type="entry name" value="PP5_C"/>
</dbReference>
<dbReference type="CDD" id="cd07417">
    <property type="entry name" value="MPP_PP5_C"/>
    <property type="match status" value="1"/>
</dbReference>
<sequence>MTASTAQELAIAHKDDGNKAFAARDWPKAIECYTKAIELDKKATFYSNRAQAHIKLEAYGYAIRDATSAIELDPNLTKAYYRRAIAYTAILKPKDALKDFRNVVRRAPNDKDALLKLAECEKIVKRLAFLAAIEVEDEPSAAEGLDLDSMVVEEGYDGVRLETEMTEEFISDMIERFKIGKKLHKKYVYQIVVAVKKILYDEPTMVEINIEDDTQLTVCGDTHGQYFDLMELFRINGFPTEKHHYLFNGDFVDRGSWSTEIALLLYSYKWLRPTSFFINRGNHETDDMNRVYGFEGECKAKYNELTFKLFSESFSALPLATLVGKKYLVLHGGLFSDDEVTLDDIRKLNRHNQRQPGQSGLMMEILWTDPQTSMGRGPSKRGVGMQFGPDITRRMEGYEEEHDGKCITVFSAPKYCDSTENKGAFINIGPDYELKFRKFDAVPHPDIKPMAYAMGGL</sequence>
<feature type="repeat" description="TPR" evidence="15">
    <location>
        <begin position="77"/>
        <end position="110"/>
    </location>
</feature>
<keyword evidence="7 16" id="KW-0378">Hydrolase</keyword>
<dbReference type="Gene3D" id="1.25.40.10">
    <property type="entry name" value="Tetratricopeptide repeat domain"/>
    <property type="match status" value="1"/>
</dbReference>
<proteinExistence type="inferred from homology"/>
<evidence type="ECO:0000256" key="7">
    <source>
        <dbReference type="ARBA" id="ARBA00022801"/>
    </source>
</evidence>
<protein>
    <recommendedName>
        <fullName evidence="16">Serine/threonine-protein phosphatase</fullName>
        <ecNumber evidence="16">3.1.3.16</ecNumber>
    </recommendedName>
</protein>
<evidence type="ECO:0000256" key="3">
    <source>
        <dbReference type="ARBA" id="ARBA00004123"/>
    </source>
</evidence>
<dbReference type="OrthoDB" id="445564at2759"/>
<evidence type="ECO:0000256" key="2">
    <source>
        <dbReference type="ARBA" id="ARBA00001946"/>
    </source>
</evidence>
<dbReference type="PROSITE" id="PS00125">
    <property type="entry name" value="SER_THR_PHOSPHATASE"/>
    <property type="match status" value="1"/>
</dbReference>
<comment type="cofactor">
    <cofactor evidence="1">
        <name>Mn(2+)</name>
        <dbReference type="ChEBI" id="CHEBI:29035"/>
    </cofactor>
</comment>
<feature type="active site" description="Proton donor/acceptor" evidence="14">
    <location>
        <position position="283"/>
    </location>
</feature>
<evidence type="ECO:0000256" key="15">
    <source>
        <dbReference type="PROSITE-ProRule" id="PRU00339"/>
    </source>
</evidence>
<dbReference type="InterPro" id="IPR006186">
    <property type="entry name" value="Ser/Thr-sp_prot-phosphatase"/>
</dbReference>
<feature type="non-terminal residue" evidence="18">
    <location>
        <position position="457"/>
    </location>
</feature>
<dbReference type="InterPro" id="IPR029052">
    <property type="entry name" value="Metallo-depent_PP-like"/>
</dbReference>
<dbReference type="SUPFAM" id="SSF48452">
    <property type="entry name" value="TPR-like"/>
    <property type="match status" value="1"/>
</dbReference>
<dbReference type="EC" id="3.1.3.16" evidence="16"/>
<comment type="similarity">
    <text evidence="4">Belongs to the PPP phosphatase family. PP-5 (PP-T) subfamily.</text>
</comment>
<dbReference type="SMART" id="SM00028">
    <property type="entry name" value="TPR"/>
    <property type="match status" value="3"/>
</dbReference>
<accession>A0A2S4PKG8</accession>
<dbReference type="STRING" id="225359.A0A2S4PKG8"/>
<evidence type="ECO:0000256" key="10">
    <source>
        <dbReference type="ARBA" id="ARBA00023242"/>
    </source>
</evidence>
<keyword evidence="8 15" id="KW-0802">TPR repeat</keyword>
<keyword evidence="10" id="KW-0539">Nucleus</keyword>
<evidence type="ECO:0000256" key="8">
    <source>
        <dbReference type="ARBA" id="ARBA00022803"/>
    </source>
</evidence>
<comment type="catalytic activity">
    <reaction evidence="12">
        <text>O-phospho-L-threonyl-[protein] + H2O = L-threonyl-[protein] + phosphate</text>
        <dbReference type="Rhea" id="RHEA:47004"/>
        <dbReference type="Rhea" id="RHEA-COMP:11060"/>
        <dbReference type="Rhea" id="RHEA-COMP:11605"/>
        <dbReference type="ChEBI" id="CHEBI:15377"/>
        <dbReference type="ChEBI" id="CHEBI:30013"/>
        <dbReference type="ChEBI" id="CHEBI:43474"/>
        <dbReference type="ChEBI" id="CHEBI:61977"/>
        <dbReference type="EC" id="3.1.3.16"/>
    </reaction>
    <physiologicalReaction direction="left-to-right" evidence="12">
        <dbReference type="Rhea" id="RHEA:47005"/>
    </physiologicalReaction>
</comment>
<evidence type="ECO:0000313" key="19">
    <source>
        <dbReference type="Proteomes" id="UP000237438"/>
    </source>
</evidence>
<comment type="caution">
    <text evidence="18">The sequence shown here is derived from an EMBL/GenBank/DDBJ whole genome shotgun (WGS) entry which is preliminary data.</text>
</comment>
<dbReference type="PANTHER" id="PTHR45668:SF5">
    <property type="entry name" value="SERINE_THREONINE-PROTEIN PHOSPHATASE 5"/>
    <property type="match status" value="1"/>
</dbReference>
<dbReference type="GO" id="GO:0046872">
    <property type="term" value="F:metal ion binding"/>
    <property type="evidence" value="ECO:0007669"/>
    <property type="project" value="UniProtKB-KW"/>
</dbReference>
<keyword evidence="6" id="KW-0677">Repeat</keyword>
<gene>
    <name evidence="18" type="ORF">EPUL_003715</name>
</gene>
<evidence type="ECO:0000256" key="6">
    <source>
        <dbReference type="ARBA" id="ARBA00022737"/>
    </source>
</evidence>
<dbReference type="PROSITE" id="PS50005">
    <property type="entry name" value="TPR"/>
    <property type="match status" value="2"/>
</dbReference>
<evidence type="ECO:0000256" key="11">
    <source>
        <dbReference type="ARBA" id="ARBA00047986"/>
    </source>
</evidence>
<evidence type="ECO:0000256" key="4">
    <source>
        <dbReference type="ARBA" id="ARBA00008786"/>
    </source>
</evidence>
<dbReference type="PRINTS" id="PR00114">
    <property type="entry name" value="STPHPHTASE"/>
</dbReference>
<feature type="domain" description="Serine/threonine specific protein phosphatases" evidence="17">
    <location>
        <begin position="279"/>
        <end position="284"/>
    </location>
</feature>
<comment type="cofactor">
    <cofactor evidence="2">
        <name>Mg(2+)</name>
        <dbReference type="ChEBI" id="CHEBI:18420"/>
    </cofactor>
</comment>
<feature type="repeat" description="TPR" evidence="15">
    <location>
        <begin position="43"/>
        <end position="76"/>
    </location>
</feature>
<dbReference type="Pfam" id="PF08321">
    <property type="entry name" value="PPP5"/>
    <property type="match status" value="1"/>
</dbReference>
<dbReference type="Pfam" id="PF00149">
    <property type="entry name" value="Metallophos"/>
    <property type="match status" value="1"/>
</dbReference>
<dbReference type="SMART" id="SM00156">
    <property type="entry name" value="PP2Ac"/>
    <property type="match status" value="1"/>
</dbReference>
<evidence type="ECO:0000313" key="18">
    <source>
        <dbReference type="EMBL" id="POS82515.1"/>
    </source>
</evidence>
<evidence type="ECO:0000256" key="12">
    <source>
        <dbReference type="ARBA" id="ARBA00048832"/>
    </source>
</evidence>
<dbReference type="EMBL" id="PEDP01002682">
    <property type="protein sequence ID" value="POS82515.1"/>
    <property type="molecule type" value="Genomic_DNA"/>
</dbReference>
<name>A0A2S4PKG8_9PEZI</name>
<dbReference type="InterPro" id="IPR051134">
    <property type="entry name" value="PPP_phosphatase"/>
</dbReference>
<dbReference type="InterPro" id="IPR004843">
    <property type="entry name" value="Calcineurin-like_PHP"/>
</dbReference>
<evidence type="ECO:0000256" key="5">
    <source>
        <dbReference type="ARBA" id="ARBA00022723"/>
    </source>
</evidence>
<comment type="catalytic activity">
    <reaction evidence="11">
        <text>O-phospho-L-seryl-[protein] + H2O = L-seryl-[protein] + phosphate</text>
        <dbReference type="Rhea" id="RHEA:20629"/>
        <dbReference type="Rhea" id="RHEA-COMP:9863"/>
        <dbReference type="Rhea" id="RHEA-COMP:11604"/>
        <dbReference type="ChEBI" id="CHEBI:15377"/>
        <dbReference type="ChEBI" id="CHEBI:29999"/>
        <dbReference type="ChEBI" id="CHEBI:43474"/>
        <dbReference type="ChEBI" id="CHEBI:83421"/>
        <dbReference type="EC" id="3.1.3.16"/>
    </reaction>
    <physiologicalReaction direction="left-to-right" evidence="11">
        <dbReference type="Rhea" id="RHEA:20630"/>
    </physiologicalReaction>
</comment>
<dbReference type="Proteomes" id="UP000237438">
    <property type="component" value="Unassembled WGS sequence"/>
</dbReference>
<organism evidence="18 19">
    <name type="scientific">Erysiphe pulchra</name>
    <dbReference type="NCBI Taxonomy" id="225359"/>
    <lineage>
        <taxon>Eukaryota</taxon>
        <taxon>Fungi</taxon>
        <taxon>Dikarya</taxon>
        <taxon>Ascomycota</taxon>
        <taxon>Pezizomycotina</taxon>
        <taxon>Leotiomycetes</taxon>
        <taxon>Erysiphales</taxon>
        <taxon>Erysiphaceae</taxon>
        <taxon>Erysiphe</taxon>
    </lineage>
</organism>
<keyword evidence="5" id="KW-0479">Metal-binding</keyword>
<evidence type="ECO:0000256" key="14">
    <source>
        <dbReference type="PIRSR" id="PIRSR033096-1"/>
    </source>
</evidence>
<dbReference type="GO" id="GO:0005634">
    <property type="term" value="C:nucleus"/>
    <property type="evidence" value="ECO:0007669"/>
    <property type="project" value="UniProtKB-SubCell"/>
</dbReference>
<evidence type="ECO:0000256" key="1">
    <source>
        <dbReference type="ARBA" id="ARBA00001936"/>
    </source>
</evidence>
<evidence type="ECO:0000256" key="16">
    <source>
        <dbReference type="RuleBase" id="RU004273"/>
    </source>
</evidence>
<dbReference type="SUPFAM" id="SSF56300">
    <property type="entry name" value="Metallo-dependent phosphatases"/>
    <property type="match status" value="1"/>
</dbReference>
<keyword evidence="19" id="KW-1185">Reference proteome</keyword>
<evidence type="ECO:0000256" key="13">
    <source>
        <dbReference type="ARBA" id="ARBA00059747"/>
    </source>
</evidence>
<dbReference type="InterPro" id="IPR013235">
    <property type="entry name" value="PPP_dom"/>
</dbReference>
<keyword evidence="9" id="KW-0464">Manganese</keyword>
<evidence type="ECO:0000256" key="9">
    <source>
        <dbReference type="ARBA" id="ARBA00023211"/>
    </source>
</evidence>